<dbReference type="InterPro" id="IPR018729">
    <property type="entry name" value="DUF2269_transmembrane"/>
</dbReference>
<reference evidence="2" key="5">
    <citation type="submission" date="2024-05" db="EMBL/GenBank/DDBJ databases">
        <authorList>
            <person name="Sun Q."/>
            <person name="Sedlacek I."/>
        </authorList>
    </citation>
    <scope>NUCLEOTIDE SEQUENCE</scope>
    <source>
        <strain evidence="2">CCM 8778</strain>
    </source>
</reference>
<dbReference type="RefSeq" id="WP_093986191.1">
    <property type="nucleotide sequence ID" value="NZ_BMDE01000005.1"/>
</dbReference>
<keyword evidence="1" id="KW-0812">Transmembrane</keyword>
<evidence type="ECO:0000313" key="2">
    <source>
        <dbReference type="EMBL" id="GGH94212.1"/>
    </source>
</evidence>
<gene>
    <name evidence="3" type="ORF">CW360_06215</name>
    <name evidence="2" type="ORF">GCM10007363_20630</name>
</gene>
<dbReference type="Proteomes" id="UP000655550">
    <property type="component" value="Unassembled WGS sequence"/>
</dbReference>
<sequence length="146" mass="15895">MNAYLLLKISHSLPAVLLLLGVLAHTFMLFKAQRSGDVAVLQRKLRVTRRYSLPALFVLALSLPVSGWLLVDYAGWPLSQLWLLLSTALYGLLLLFGLLLAGRLAAWQNLSGSPAADRPRLLCTLYALGSLLLLLAISALMGAKPM</sequence>
<feature type="transmembrane region" description="Helical" evidence="1">
    <location>
        <begin position="51"/>
        <end position="70"/>
    </location>
</feature>
<dbReference type="EMBL" id="BMDE01000005">
    <property type="protein sequence ID" value="GGH94212.1"/>
    <property type="molecule type" value="Genomic_DNA"/>
</dbReference>
<evidence type="ECO:0000313" key="3">
    <source>
        <dbReference type="EMBL" id="PKF71763.1"/>
    </source>
</evidence>
<comment type="caution">
    <text evidence="3">The sequence shown here is derived from an EMBL/GenBank/DDBJ whole genome shotgun (WGS) entry which is preliminary data.</text>
</comment>
<evidence type="ECO:0000256" key="1">
    <source>
        <dbReference type="SAM" id="Phobius"/>
    </source>
</evidence>
<proteinExistence type="predicted"/>
<evidence type="ECO:0000313" key="5">
    <source>
        <dbReference type="Proteomes" id="UP000655550"/>
    </source>
</evidence>
<reference evidence="2" key="1">
    <citation type="journal article" date="2014" name="Int. J. Syst. Evol. Microbiol.">
        <title>Complete genome of a new Firmicutes species belonging to the dominant human colonic microbiota ('Ruminococcus bicirculans') reveals two chromosomes and a selective capacity to utilize plant glucans.</title>
        <authorList>
            <consortium name="NISC Comparative Sequencing Program"/>
            <person name="Wegmann U."/>
            <person name="Louis P."/>
            <person name="Goesmann A."/>
            <person name="Henrissat B."/>
            <person name="Duncan S.H."/>
            <person name="Flint H.J."/>
        </authorList>
    </citation>
    <scope>NUCLEOTIDE SEQUENCE</scope>
    <source>
        <strain evidence="2">CCM 8778</strain>
    </source>
</reference>
<name>A0A2I0CRT8_9PSED</name>
<dbReference type="EMBL" id="PIYS01000008">
    <property type="protein sequence ID" value="PKF71763.1"/>
    <property type="molecule type" value="Genomic_DNA"/>
</dbReference>
<reference evidence="3" key="3">
    <citation type="submission" date="2017-12" db="EMBL/GenBank/DDBJ databases">
        <authorList>
            <person name="Hurst M.R.H."/>
        </authorList>
    </citation>
    <scope>NUCLEOTIDE SEQUENCE [LARGE SCALE GENOMIC DNA]</scope>
    <source>
        <strain evidence="3">ZYSR67-Z</strain>
    </source>
</reference>
<keyword evidence="1" id="KW-1133">Transmembrane helix</keyword>
<keyword evidence="5" id="KW-1185">Reference proteome</keyword>
<keyword evidence="1" id="KW-0472">Membrane</keyword>
<dbReference type="AlphaFoldDB" id="A0A2I0CRT8"/>
<feature type="transmembrane region" description="Helical" evidence="1">
    <location>
        <begin position="82"/>
        <end position="101"/>
    </location>
</feature>
<feature type="transmembrane region" description="Helical" evidence="1">
    <location>
        <begin position="121"/>
        <end position="143"/>
    </location>
</feature>
<reference evidence="4" key="2">
    <citation type="submission" date="2017-12" db="EMBL/GenBank/DDBJ databases">
        <authorList>
            <person name="Yu X.-Y."/>
        </authorList>
    </citation>
    <scope>NUCLEOTIDE SEQUENCE [LARGE SCALE GENOMIC DNA]</scope>
    <source>
        <strain evidence="4">ZYSR67-Z</strain>
    </source>
</reference>
<protein>
    <submittedName>
        <fullName evidence="3">DUF2269 domain-containing protein</fullName>
    </submittedName>
</protein>
<evidence type="ECO:0000313" key="4">
    <source>
        <dbReference type="Proteomes" id="UP000242861"/>
    </source>
</evidence>
<dbReference type="Pfam" id="PF10027">
    <property type="entry name" value="DUF2269"/>
    <property type="match status" value="1"/>
</dbReference>
<feature type="transmembrane region" description="Helical" evidence="1">
    <location>
        <begin position="12"/>
        <end position="30"/>
    </location>
</feature>
<reference evidence="5" key="4">
    <citation type="journal article" date="2019" name="Int. J. Syst. Evol. Microbiol.">
        <title>The Global Catalogue of Microorganisms (GCM) 10K type strain sequencing project: providing services to taxonomists for standard genome sequencing and annotation.</title>
        <authorList>
            <consortium name="The Broad Institute Genomics Platform"/>
            <consortium name="The Broad Institute Genome Sequencing Center for Infectious Disease"/>
            <person name="Wu L."/>
            <person name="Ma J."/>
        </authorList>
    </citation>
    <scope>NUCLEOTIDE SEQUENCE [LARGE SCALE GENOMIC DNA]</scope>
    <source>
        <strain evidence="5">CCM 8778</strain>
    </source>
</reference>
<organism evidence="3 4">
    <name type="scientific">Pseudomonas fluvialis</name>
    <dbReference type="NCBI Taxonomy" id="1793966"/>
    <lineage>
        <taxon>Bacteria</taxon>
        <taxon>Pseudomonadati</taxon>
        <taxon>Pseudomonadota</taxon>
        <taxon>Gammaproteobacteria</taxon>
        <taxon>Pseudomonadales</taxon>
        <taxon>Pseudomonadaceae</taxon>
        <taxon>Pseudomonas</taxon>
    </lineage>
</organism>
<accession>A0A2I0CRT8</accession>
<dbReference type="Proteomes" id="UP000242861">
    <property type="component" value="Unassembled WGS sequence"/>
</dbReference>